<name>A0A5B8LIX2_9SPHN</name>
<evidence type="ECO:0000256" key="3">
    <source>
        <dbReference type="ARBA" id="ARBA00023163"/>
    </source>
</evidence>
<keyword evidence="3" id="KW-0804">Transcription</keyword>
<dbReference type="InterPro" id="IPR036390">
    <property type="entry name" value="WH_DNA-bd_sf"/>
</dbReference>
<dbReference type="GO" id="GO:0003677">
    <property type="term" value="F:DNA binding"/>
    <property type="evidence" value="ECO:0007669"/>
    <property type="project" value="UniProtKB-KW"/>
</dbReference>
<evidence type="ECO:0000313" key="6">
    <source>
        <dbReference type="Proteomes" id="UP000315673"/>
    </source>
</evidence>
<dbReference type="SMART" id="SM00345">
    <property type="entry name" value="HTH_GNTR"/>
    <property type="match status" value="1"/>
</dbReference>
<dbReference type="Proteomes" id="UP000315673">
    <property type="component" value="Chromosome"/>
</dbReference>
<keyword evidence="1" id="KW-0805">Transcription regulation</keyword>
<keyword evidence="2" id="KW-0238">DNA-binding</keyword>
<dbReference type="PANTHER" id="PTHR43537">
    <property type="entry name" value="TRANSCRIPTIONAL REGULATOR, GNTR FAMILY"/>
    <property type="match status" value="1"/>
</dbReference>
<evidence type="ECO:0000259" key="4">
    <source>
        <dbReference type="PROSITE" id="PS50949"/>
    </source>
</evidence>
<proteinExistence type="predicted"/>
<dbReference type="Pfam" id="PF00392">
    <property type="entry name" value="GntR"/>
    <property type="match status" value="1"/>
</dbReference>
<dbReference type="OrthoDB" id="8680240at2"/>
<protein>
    <submittedName>
        <fullName evidence="5">GntR family transcriptional regulator</fullName>
    </submittedName>
</protein>
<dbReference type="Gene3D" id="1.10.10.10">
    <property type="entry name" value="Winged helix-like DNA-binding domain superfamily/Winged helix DNA-binding domain"/>
    <property type="match status" value="1"/>
</dbReference>
<dbReference type="InterPro" id="IPR000524">
    <property type="entry name" value="Tscrpt_reg_HTH_GntR"/>
</dbReference>
<gene>
    <name evidence="5" type="ORF">FPZ24_12130</name>
</gene>
<dbReference type="AlphaFoldDB" id="A0A5B8LIX2"/>
<dbReference type="SUPFAM" id="SSF46785">
    <property type="entry name" value="Winged helix' DNA-binding domain"/>
    <property type="match status" value="1"/>
</dbReference>
<organism evidence="5 6">
    <name type="scientific">Sphingomonas panacisoli</name>
    <dbReference type="NCBI Taxonomy" id="1813879"/>
    <lineage>
        <taxon>Bacteria</taxon>
        <taxon>Pseudomonadati</taxon>
        <taxon>Pseudomonadota</taxon>
        <taxon>Alphaproteobacteria</taxon>
        <taxon>Sphingomonadales</taxon>
        <taxon>Sphingomonadaceae</taxon>
        <taxon>Sphingomonas</taxon>
    </lineage>
</organism>
<accession>A0A5B8LIX2</accession>
<dbReference type="PANTHER" id="PTHR43537:SF5">
    <property type="entry name" value="UXU OPERON TRANSCRIPTIONAL REGULATOR"/>
    <property type="match status" value="1"/>
</dbReference>
<dbReference type="EMBL" id="CP042306">
    <property type="protein sequence ID" value="QDZ08133.1"/>
    <property type="molecule type" value="Genomic_DNA"/>
</dbReference>
<dbReference type="PROSITE" id="PS50949">
    <property type="entry name" value="HTH_GNTR"/>
    <property type="match status" value="1"/>
</dbReference>
<evidence type="ECO:0000313" key="5">
    <source>
        <dbReference type="EMBL" id="QDZ08133.1"/>
    </source>
</evidence>
<evidence type="ECO:0000256" key="2">
    <source>
        <dbReference type="ARBA" id="ARBA00023125"/>
    </source>
</evidence>
<reference evidence="5 6" key="1">
    <citation type="submission" date="2019-07" db="EMBL/GenBank/DDBJ databases">
        <title>Full genome sequence of Sphingomonas sp. 4R-6-7(HKS19).</title>
        <authorList>
            <person name="Im W.-T."/>
        </authorList>
    </citation>
    <scope>NUCLEOTIDE SEQUENCE [LARGE SCALE GENOMIC DNA]</scope>
    <source>
        <strain evidence="5 6">HKS19</strain>
    </source>
</reference>
<dbReference type="InterPro" id="IPR036388">
    <property type="entry name" value="WH-like_DNA-bd_sf"/>
</dbReference>
<feature type="domain" description="HTH gntR-type" evidence="4">
    <location>
        <begin position="8"/>
        <end position="75"/>
    </location>
</feature>
<dbReference type="GO" id="GO:0003700">
    <property type="term" value="F:DNA-binding transcription factor activity"/>
    <property type="evidence" value="ECO:0007669"/>
    <property type="project" value="InterPro"/>
</dbReference>
<dbReference type="RefSeq" id="WP_146572344.1">
    <property type="nucleotide sequence ID" value="NZ_CP042306.1"/>
</dbReference>
<keyword evidence="6" id="KW-1185">Reference proteome</keyword>
<evidence type="ECO:0000256" key="1">
    <source>
        <dbReference type="ARBA" id="ARBA00023015"/>
    </source>
</evidence>
<sequence length="208" mass="22352">MAKSRYPNGARDLAVARMHAELRQGRWAPGAALDATALAAEFGMSASPVREALALLLGARVIEASHRNGFSVPRLMPHELAEEYRLLAMIADGLVRLEAPFPSDRDDPMTDTSLGRLIWALACRTGATATIPIIATTTLRIANYVRAEPAVLVDCDEEAAALARALAEGGQAPLRDALQIAFHRRISATAAICRAAEKRSKRIGALFE</sequence>
<dbReference type="KEGG" id="spai:FPZ24_12130"/>